<evidence type="ECO:0000313" key="10">
    <source>
        <dbReference type="EMBL" id="CEM46488.1"/>
    </source>
</evidence>
<evidence type="ECO:0000256" key="5">
    <source>
        <dbReference type="ARBA" id="ARBA00022691"/>
    </source>
</evidence>
<evidence type="ECO:0000259" key="9">
    <source>
        <dbReference type="Pfam" id="PF02676"/>
    </source>
</evidence>
<evidence type="ECO:0000256" key="7">
    <source>
        <dbReference type="ARBA" id="ARBA00030554"/>
    </source>
</evidence>
<accession>A0A0G4HQF5</accession>
<dbReference type="SUPFAM" id="SSF111278">
    <property type="entry name" value="SSo0622-like"/>
    <property type="match status" value="1"/>
</dbReference>
<comment type="catalytic activity">
    <reaction evidence="8">
        <text>4-demethyl-7-[(3S)-3-amino-3-carboxypropyl]wyosine(37) in tRNA(Phe) + S-adenosyl-L-methionine = 7-[(3S)-3-amino-3-carboxypropyl]wyosine(37) in tRNA(Phe) + S-adenosyl-L-homocysteine + H(+)</text>
        <dbReference type="Rhea" id="RHEA:36635"/>
        <dbReference type="Rhea" id="RHEA-COMP:10378"/>
        <dbReference type="Rhea" id="RHEA-COMP:10379"/>
        <dbReference type="ChEBI" id="CHEBI:15378"/>
        <dbReference type="ChEBI" id="CHEBI:57856"/>
        <dbReference type="ChEBI" id="CHEBI:59789"/>
        <dbReference type="ChEBI" id="CHEBI:73543"/>
        <dbReference type="ChEBI" id="CHEBI:73550"/>
        <dbReference type="EC" id="2.1.1.282"/>
    </reaction>
</comment>
<dbReference type="GO" id="GO:0032259">
    <property type="term" value="P:methylation"/>
    <property type="evidence" value="ECO:0007669"/>
    <property type="project" value="UniProtKB-KW"/>
</dbReference>
<keyword evidence="3" id="KW-0489">Methyltransferase</keyword>
<dbReference type="GO" id="GO:0008168">
    <property type="term" value="F:methyltransferase activity"/>
    <property type="evidence" value="ECO:0007669"/>
    <property type="project" value="UniProtKB-KW"/>
</dbReference>
<keyword evidence="5" id="KW-0949">S-adenosyl-L-methionine</keyword>
<dbReference type="Pfam" id="PF02676">
    <property type="entry name" value="TYW3"/>
    <property type="match status" value="1"/>
</dbReference>
<dbReference type="VEuPathDB" id="CryptoDB:Cvel_7929"/>
<evidence type="ECO:0000256" key="3">
    <source>
        <dbReference type="ARBA" id="ARBA00022603"/>
    </source>
</evidence>
<evidence type="ECO:0000256" key="2">
    <source>
        <dbReference type="ARBA" id="ARBA00012750"/>
    </source>
</evidence>
<gene>
    <name evidence="10" type="ORF">Cvel_7929</name>
</gene>
<evidence type="ECO:0000256" key="4">
    <source>
        <dbReference type="ARBA" id="ARBA00022679"/>
    </source>
</evidence>
<keyword evidence="4" id="KW-0808">Transferase</keyword>
<feature type="domain" description="tRNA wybutosine-synthesizing protein" evidence="9">
    <location>
        <begin position="120"/>
        <end position="324"/>
    </location>
</feature>
<dbReference type="Gene3D" id="3.30.1960.10">
    <property type="entry name" value="tRNA wybutosine-synthesizing-like"/>
    <property type="match status" value="1"/>
</dbReference>
<dbReference type="GO" id="GO:0008033">
    <property type="term" value="P:tRNA processing"/>
    <property type="evidence" value="ECO:0007669"/>
    <property type="project" value="UniProtKB-KW"/>
</dbReference>
<dbReference type="PANTHER" id="PTHR48418:SF1">
    <property type="entry name" value="TRNA WYBUTOSINE-SYNTHESIZING PROTEIN 3"/>
    <property type="match status" value="1"/>
</dbReference>
<dbReference type="AlphaFoldDB" id="A0A0G4HQF5"/>
<dbReference type="EMBL" id="CDMZ01003468">
    <property type="protein sequence ID" value="CEM46488.1"/>
    <property type="molecule type" value="Genomic_DNA"/>
</dbReference>
<evidence type="ECO:0000256" key="8">
    <source>
        <dbReference type="ARBA" id="ARBA00049202"/>
    </source>
</evidence>
<sequence>MGRGSMVSHACGGRVMSCARPFSFEFIAPVESPSRLLRRRETGVVGSPPVSARGRRLTPSCTRLLLAGLERGVEEGGRVSRGERREEFNPKATGTFLDGRQGKKQTSAEQAREAALFSVRKRDCMEALESLEQDRSRRGAVDPQIVPLLRKLNAQADHYSTSCCAGRVQILGLQPDFRKHSTVWLFSDHSGVTGGQIEDCLSAVERQERPDSPEKSEGANGWVVRKDRDAAKEGNEGLMGGSEQTGKGTDVQIEELWLHCESPIVHTASRSLEAALELLHACKARGLKHSGIISVKEGKVMSEFVGNMRIAIPLWTRQGGLLVSGGGGGGVVSTNSSSYGLRELPSGSEDVIMWTDKGGATVGASGGRQGDSVVDPPDCPGGFDPLAAFATQKLLSARAQFFEAFQGALEHLNES</sequence>
<comment type="similarity">
    <text evidence="1">Belongs to the TYW3 family.</text>
</comment>
<evidence type="ECO:0000256" key="1">
    <source>
        <dbReference type="ARBA" id="ARBA00008569"/>
    </source>
</evidence>
<dbReference type="InterPro" id="IPR003827">
    <property type="entry name" value="tRNA_yW-synthesising"/>
</dbReference>
<dbReference type="InterPro" id="IPR036602">
    <property type="entry name" value="tRNA_yW-synthesising-like_sf"/>
</dbReference>
<evidence type="ECO:0000256" key="6">
    <source>
        <dbReference type="ARBA" id="ARBA00022694"/>
    </source>
</evidence>
<protein>
    <recommendedName>
        <fullName evidence="2">tRNA(Phe) 7-[(3-amino-3-carboxypropyl)-4-demethylwyosine(37)-N(4)]-methyltransferase</fullName>
        <ecNumber evidence="2">2.1.1.282</ecNumber>
    </recommendedName>
    <alternativeName>
        <fullName evidence="7">tRNA(Phe) 7-((3-amino-3-carboxypropyl)-4-demethylwyosine(37)-N(4))-methyltransferase</fullName>
    </alternativeName>
</protein>
<reference evidence="10" key="1">
    <citation type="submission" date="2014-11" db="EMBL/GenBank/DDBJ databases">
        <authorList>
            <person name="Otto D Thomas"/>
            <person name="Naeem Raeece"/>
        </authorList>
    </citation>
    <scope>NUCLEOTIDE SEQUENCE</scope>
</reference>
<name>A0A0G4HQF5_9ALVE</name>
<dbReference type="EC" id="2.1.1.282" evidence="2"/>
<dbReference type="PANTHER" id="PTHR48418">
    <property type="entry name" value="TRNA WYBUTOSINE-SYNTHESIZING PROTEIN 3"/>
    <property type="match status" value="1"/>
</dbReference>
<proteinExistence type="inferred from homology"/>
<organism evidence="10">
    <name type="scientific">Chromera velia CCMP2878</name>
    <dbReference type="NCBI Taxonomy" id="1169474"/>
    <lineage>
        <taxon>Eukaryota</taxon>
        <taxon>Sar</taxon>
        <taxon>Alveolata</taxon>
        <taxon>Colpodellida</taxon>
        <taxon>Chromeraceae</taxon>
        <taxon>Chromera</taxon>
    </lineage>
</organism>
<keyword evidence="6" id="KW-0819">tRNA processing</keyword>